<feature type="domain" description="NAD-dependent epimerase/dehydratase" evidence="2">
    <location>
        <begin position="4"/>
        <end position="241"/>
    </location>
</feature>
<dbReference type="InterPro" id="IPR001509">
    <property type="entry name" value="Epimerase_deHydtase"/>
</dbReference>
<dbReference type="SUPFAM" id="SSF51735">
    <property type="entry name" value="NAD(P)-binding Rossmann-fold domains"/>
    <property type="match status" value="1"/>
</dbReference>
<evidence type="ECO:0000313" key="3">
    <source>
        <dbReference type="EMBL" id="UYP43881.1"/>
    </source>
</evidence>
<evidence type="ECO:0000256" key="1">
    <source>
        <dbReference type="ARBA" id="ARBA00007637"/>
    </source>
</evidence>
<dbReference type="InterPro" id="IPR036291">
    <property type="entry name" value="NAD(P)-bd_dom_sf"/>
</dbReference>
<proteinExistence type="inferred from homology"/>
<protein>
    <submittedName>
        <fullName evidence="3">GDP-L-fucose synthase</fullName>
        <ecNumber evidence="3">1.1.1.271</ecNumber>
    </submittedName>
</protein>
<organism evidence="3 4">
    <name type="scientific">Candidatus Lokiarchaeum ossiferum</name>
    <dbReference type="NCBI Taxonomy" id="2951803"/>
    <lineage>
        <taxon>Archaea</taxon>
        <taxon>Promethearchaeati</taxon>
        <taxon>Promethearchaeota</taxon>
        <taxon>Promethearchaeia</taxon>
        <taxon>Promethearchaeales</taxon>
        <taxon>Promethearchaeaceae</taxon>
        <taxon>Candidatus Lokiarchaeum</taxon>
    </lineage>
</organism>
<reference evidence="3" key="1">
    <citation type="submission" date="2022-09" db="EMBL/GenBank/DDBJ databases">
        <title>Actin cytoskeleton and complex cell architecture in an #Asgard archaeon.</title>
        <authorList>
            <person name="Ponce Toledo R.I."/>
            <person name="Schleper C."/>
            <person name="Rodrigues Oliveira T."/>
            <person name="Wollweber F."/>
            <person name="Xu J."/>
            <person name="Rittmann S."/>
            <person name="Klingl A."/>
            <person name="Pilhofer M."/>
        </authorList>
    </citation>
    <scope>NUCLEOTIDE SEQUENCE</scope>
    <source>
        <strain evidence="3">B-35</strain>
    </source>
</reference>
<dbReference type="Pfam" id="PF01370">
    <property type="entry name" value="Epimerase"/>
    <property type="match status" value="1"/>
</dbReference>
<keyword evidence="3" id="KW-0560">Oxidoreductase</keyword>
<accession>A0ABY6HKD3</accession>
<dbReference type="GO" id="GO:0050577">
    <property type="term" value="F:GDP-L-fucose synthase activity"/>
    <property type="evidence" value="ECO:0007669"/>
    <property type="project" value="UniProtKB-EC"/>
</dbReference>
<dbReference type="InterPro" id="IPR051225">
    <property type="entry name" value="NAD(P)_epim/dehydratase"/>
</dbReference>
<dbReference type="PANTHER" id="PTHR42687:SF1">
    <property type="entry name" value="L-THREONINE 3-DEHYDROGENASE, MITOCHONDRIAL"/>
    <property type="match status" value="1"/>
</dbReference>
<dbReference type="EC" id="1.1.1.271" evidence="3"/>
<sequence length="316" mass="35406">MRKILVIGSLGQIGSELVPALRKKYGNDNVIASDRRNPEIESELGSGPFINIDALDRDAIRQVLKDYQIDTIYHMASLLSATGEKMPQAAWNLNMNGLINVLELGRENGIKNIIWPSSIAAFGPTTPRDNTPNDTILQPSTMYGVTKVAGELLAEYYFNKYGLDTRSMRLPGIISSETLPGGGTTDYAVEIFYEAIKNKRYTCFVSEDTVLPMLYQPDCIKCMVDLLEADNSHLKHHIFNLTGMSFSAGELAAEIKKHIPEFEIEYRPDFRQAIADTWPRTIDDSCARAEWGWSPDYDLASMVKDMIDKLRAKLNA</sequence>
<dbReference type="Gene3D" id="3.40.50.720">
    <property type="entry name" value="NAD(P)-binding Rossmann-like Domain"/>
    <property type="match status" value="1"/>
</dbReference>
<comment type="similarity">
    <text evidence="1">Belongs to the NAD(P)-dependent epimerase/dehydratase family.</text>
</comment>
<dbReference type="Proteomes" id="UP001208689">
    <property type="component" value="Chromosome"/>
</dbReference>
<dbReference type="PANTHER" id="PTHR42687">
    <property type="entry name" value="L-THREONINE 3-DEHYDROGENASE"/>
    <property type="match status" value="1"/>
</dbReference>
<evidence type="ECO:0000313" key="4">
    <source>
        <dbReference type="Proteomes" id="UP001208689"/>
    </source>
</evidence>
<evidence type="ECO:0000259" key="2">
    <source>
        <dbReference type="Pfam" id="PF01370"/>
    </source>
</evidence>
<name>A0ABY6HKD3_9ARCH</name>
<gene>
    <name evidence="3" type="ORF">NEF87_000166</name>
</gene>
<dbReference type="EMBL" id="CP104013">
    <property type="protein sequence ID" value="UYP43881.1"/>
    <property type="molecule type" value="Genomic_DNA"/>
</dbReference>
<keyword evidence="4" id="KW-1185">Reference proteome</keyword>